<keyword evidence="6" id="KW-1185">Reference proteome</keyword>
<dbReference type="PANTHER" id="PTHR42840:SF3">
    <property type="entry name" value="BINDING ROSSMANN FOLD OXIDOREDUCTASE, PUTATIVE (AFU_ORTHOLOGUE AFUA_2G10240)-RELATED"/>
    <property type="match status" value="1"/>
</dbReference>
<dbReference type="EMBL" id="FNDU01000005">
    <property type="protein sequence ID" value="SDI14178.1"/>
    <property type="molecule type" value="Genomic_DNA"/>
</dbReference>
<dbReference type="Proteomes" id="UP000199017">
    <property type="component" value="Unassembled WGS sequence"/>
</dbReference>
<dbReference type="InterPro" id="IPR004104">
    <property type="entry name" value="Gfo/Idh/MocA-like_OxRdtase_C"/>
</dbReference>
<sequence>MKTRRTIRCALIGVGRLGYVHAKNLVYNVEDAELVYIVTSREESARRAAAELGVEKWTTDVKEVFEDASIDAVIIATPTNTHTQLLKDAALHKKHIFVDKPLTETVEEAKTVNEIIKQNNVKCMVGFMRRFDPDYAEAKKVIESGAIGRPLKYIGISRDPGSPPEEFIKNSGGIFLDLCIHEYDIAQYLLGAKAKAVSSFGKTLLHPFMDKYNDVDQSISYLEFDNGSVASVEGSRNSSYGYDIRGEVIGTEGTIQIGSLKEKQVKTLNQTGSYHQNVPDFQDKFEDAFRLEMIHFIDCMKNDQKPLITEIDGKQNMEVAAAAKKSFEKSEKQVVG</sequence>
<protein>
    <submittedName>
        <fullName evidence="5">Myo-inositol 2-dehydrogenase</fullName>
    </submittedName>
</protein>
<evidence type="ECO:0000259" key="3">
    <source>
        <dbReference type="Pfam" id="PF01408"/>
    </source>
</evidence>
<name>A0A1G8I5G0_9BACI</name>
<dbReference type="GO" id="GO:0016491">
    <property type="term" value="F:oxidoreductase activity"/>
    <property type="evidence" value="ECO:0007669"/>
    <property type="project" value="UniProtKB-KW"/>
</dbReference>
<keyword evidence="2" id="KW-0560">Oxidoreductase</keyword>
<dbReference type="Gene3D" id="3.40.50.720">
    <property type="entry name" value="NAD(P)-binding Rossmann-like Domain"/>
    <property type="match status" value="1"/>
</dbReference>
<evidence type="ECO:0000313" key="6">
    <source>
        <dbReference type="Proteomes" id="UP000199017"/>
    </source>
</evidence>
<dbReference type="GO" id="GO:0000166">
    <property type="term" value="F:nucleotide binding"/>
    <property type="evidence" value="ECO:0007669"/>
    <property type="project" value="InterPro"/>
</dbReference>
<dbReference type="STRING" id="930129.SAMN05216352_10546"/>
<dbReference type="PANTHER" id="PTHR42840">
    <property type="entry name" value="NAD(P)-BINDING ROSSMANN-FOLD SUPERFAMILY PROTEIN-RELATED"/>
    <property type="match status" value="1"/>
</dbReference>
<dbReference type="SUPFAM" id="SSF55347">
    <property type="entry name" value="Glyceraldehyde-3-phosphate dehydrogenase-like, C-terminal domain"/>
    <property type="match status" value="1"/>
</dbReference>
<reference evidence="5 6" key="1">
    <citation type="submission" date="2016-10" db="EMBL/GenBank/DDBJ databases">
        <authorList>
            <person name="de Groot N.N."/>
        </authorList>
    </citation>
    <scope>NUCLEOTIDE SEQUENCE [LARGE SCALE GENOMIC DNA]</scope>
    <source>
        <strain evidence="6">P4B,CCM 7963,CECT 7998,DSM 25260,IBRC-M 10614,KCTC 13821</strain>
    </source>
</reference>
<gene>
    <name evidence="5" type="ORF">SAMN05216352_10546</name>
</gene>
<dbReference type="Gene3D" id="3.30.360.10">
    <property type="entry name" value="Dihydrodipicolinate Reductase, domain 2"/>
    <property type="match status" value="1"/>
</dbReference>
<dbReference type="Pfam" id="PF01408">
    <property type="entry name" value="GFO_IDH_MocA"/>
    <property type="match status" value="1"/>
</dbReference>
<evidence type="ECO:0000256" key="1">
    <source>
        <dbReference type="ARBA" id="ARBA00010928"/>
    </source>
</evidence>
<accession>A0A1G8I5G0</accession>
<dbReference type="OrthoDB" id="9815825at2"/>
<evidence type="ECO:0000313" key="5">
    <source>
        <dbReference type="EMBL" id="SDI14178.1"/>
    </source>
</evidence>
<dbReference type="SUPFAM" id="SSF51735">
    <property type="entry name" value="NAD(P)-binding Rossmann-fold domains"/>
    <property type="match status" value="1"/>
</dbReference>
<feature type="domain" description="Gfo/Idh/MocA-like oxidoreductase C-terminal" evidence="4">
    <location>
        <begin position="139"/>
        <end position="331"/>
    </location>
</feature>
<proteinExistence type="inferred from homology"/>
<comment type="similarity">
    <text evidence="1">Belongs to the Gfo/Idh/MocA family.</text>
</comment>
<evidence type="ECO:0000259" key="4">
    <source>
        <dbReference type="Pfam" id="PF02894"/>
    </source>
</evidence>
<dbReference type="InterPro" id="IPR000683">
    <property type="entry name" value="Gfo/Idh/MocA-like_OxRdtase_N"/>
</dbReference>
<dbReference type="Pfam" id="PF02894">
    <property type="entry name" value="GFO_IDH_MocA_C"/>
    <property type="match status" value="1"/>
</dbReference>
<dbReference type="AlphaFoldDB" id="A0A1G8I5G0"/>
<feature type="domain" description="Gfo/Idh/MocA-like oxidoreductase N-terminal" evidence="3">
    <location>
        <begin position="7"/>
        <end position="127"/>
    </location>
</feature>
<dbReference type="RefSeq" id="WP_091584236.1">
    <property type="nucleotide sequence ID" value="NZ_FNDU01000005.1"/>
</dbReference>
<organism evidence="5 6">
    <name type="scientific">Alteribacillus bidgolensis</name>
    <dbReference type="NCBI Taxonomy" id="930129"/>
    <lineage>
        <taxon>Bacteria</taxon>
        <taxon>Bacillati</taxon>
        <taxon>Bacillota</taxon>
        <taxon>Bacilli</taxon>
        <taxon>Bacillales</taxon>
        <taxon>Bacillaceae</taxon>
        <taxon>Alteribacillus</taxon>
    </lineage>
</organism>
<dbReference type="InterPro" id="IPR036291">
    <property type="entry name" value="NAD(P)-bd_dom_sf"/>
</dbReference>
<evidence type="ECO:0000256" key="2">
    <source>
        <dbReference type="ARBA" id="ARBA00023002"/>
    </source>
</evidence>